<dbReference type="RefSeq" id="WP_058276494.1">
    <property type="nucleotide sequence ID" value="NZ_CYPU01000017.1"/>
</dbReference>
<evidence type="ECO:0000313" key="1">
    <source>
        <dbReference type="EMBL" id="CUH46714.1"/>
    </source>
</evidence>
<reference evidence="1 2" key="1">
    <citation type="submission" date="2015-09" db="EMBL/GenBank/DDBJ databases">
        <authorList>
            <consortium name="Swine Surveillance"/>
        </authorList>
    </citation>
    <scope>NUCLEOTIDE SEQUENCE [LARGE SCALE GENOMIC DNA]</scope>
    <source>
        <strain evidence="1 2">CECT 4292</strain>
    </source>
</reference>
<proteinExistence type="predicted"/>
<organism evidence="1 2">
    <name type="scientific">Ruegeria atlantica</name>
    <dbReference type="NCBI Taxonomy" id="81569"/>
    <lineage>
        <taxon>Bacteria</taxon>
        <taxon>Pseudomonadati</taxon>
        <taxon>Pseudomonadota</taxon>
        <taxon>Alphaproteobacteria</taxon>
        <taxon>Rhodobacterales</taxon>
        <taxon>Roseobacteraceae</taxon>
        <taxon>Ruegeria</taxon>
    </lineage>
</organism>
<evidence type="ECO:0000313" key="2">
    <source>
        <dbReference type="Proteomes" id="UP000050783"/>
    </source>
</evidence>
<sequence>MKKAKFLAGQAPLSDPISSANEFDELIADVEIDPLTRALLALQEVEITLGRAKLSDPISADEIRARKVNEDPGLPLGFFDAQIRCGDALLGVFDLTVLEEGIPDAAFKPLTGDDRDTARYYLQANRAATSGQGGFDFGTGQAAMPEMKPMALDFSGFRDLP</sequence>
<dbReference type="OrthoDB" id="9806213at2"/>
<accession>A0A0P1EB87</accession>
<gene>
    <name evidence="1" type="ORF">RUA4292_00880</name>
</gene>
<dbReference type="Proteomes" id="UP000050783">
    <property type="component" value="Unassembled WGS sequence"/>
</dbReference>
<dbReference type="AlphaFoldDB" id="A0A0P1EB87"/>
<protein>
    <submittedName>
        <fullName evidence="1">Uncharacterized protein</fullName>
    </submittedName>
</protein>
<name>A0A0P1EB87_9RHOB</name>
<dbReference type="GeneID" id="55492154"/>
<dbReference type="EMBL" id="CYPU01000017">
    <property type="protein sequence ID" value="CUH46714.1"/>
    <property type="molecule type" value="Genomic_DNA"/>
</dbReference>